<dbReference type="STRING" id="355548.SAMN04487945_0410"/>
<name>A0A1I0MW21_9EURY</name>
<protein>
    <recommendedName>
        <fullName evidence="3">CopG family transcriptional regulator</fullName>
    </recommendedName>
</protein>
<dbReference type="AlphaFoldDB" id="A0A1I0MW21"/>
<reference evidence="1 2" key="1">
    <citation type="submission" date="2016-10" db="EMBL/GenBank/DDBJ databases">
        <authorList>
            <person name="de Groot N.N."/>
        </authorList>
    </citation>
    <scope>NUCLEOTIDE SEQUENCE [LARGE SCALE GENOMIC DNA]</scope>
    <source>
        <strain evidence="1 2">CGMCC 1.5337</strain>
    </source>
</reference>
<evidence type="ECO:0008006" key="3">
    <source>
        <dbReference type="Google" id="ProtNLM"/>
    </source>
</evidence>
<dbReference type="RefSeq" id="WP_089667563.1">
    <property type="nucleotide sequence ID" value="NZ_FOJA01000001.1"/>
</dbReference>
<gene>
    <name evidence="1" type="ORF">SAMN04487945_0410</name>
</gene>
<proteinExistence type="predicted"/>
<dbReference type="EMBL" id="FOJA01000001">
    <property type="protein sequence ID" value="SEV92807.1"/>
    <property type="molecule type" value="Genomic_DNA"/>
</dbReference>
<evidence type="ECO:0000313" key="1">
    <source>
        <dbReference type="EMBL" id="SEV92807.1"/>
    </source>
</evidence>
<dbReference type="Proteomes" id="UP000198518">
    <property type="component" value="Unassembled WGS sequence"/>
</dbReference>
<accession>A0A1I0MW21</accession>
<keyword evidence="2" id="KW-1185">Reference proteome</keyword>
<evidence type="ECO:0000313" key="2">
    <source>
        <dbReference type="Proteomes" id="UP000198518"/>
    </source>
</evidence>
<organism evidence="1 2">
    <name type="scientific">Halobacterium jilantaiense</name>
    <dbReference type="NCBI Taxonomy" id="355548"/>
    <lineage>
        <taxon>Archaea</taxon>
        <taxon>Methanobacteriati</taxon>
        <taxon>Methanobacteriota</taxon>
        <taxon>Stenosarchaea group</taxon>
        <taxon>Halobacteria</taxon>
        <taxon>Halobacteriales</taxon>
        <taxon>Halobacteriaceae</taxon>
        <taxon>Halobacterium</taxon>
    </lineage>
</organism>
<sequence length="66" mass="7728">MSDYTTISLKKEFVRDVEAYIEDEPFSSPKEFVKHLVVREMEDDDEITEAEARELGRKLAELGYVE</sequence>